<evidence type="ECO:0000256" key="2">
    <source>
        <dbReference type="ARBA" id="ARBA00022679"/>
    </source>
</evidence>
<evidence type="ECO:0000259" key="3">
    <source>
        <dbReference type="Pfam" id="PF00535"/>
    </source>
</evidence>
<comment type="caution">
    <text evidence="4">The sequence shown here is derived from an EMBL/GenBank/DDBJ whole genome shotgun (WGS) entry which is preliminary data.</text>
</comment>
<dbReference type="Pfam" id="PF00535">
    <property type="entry name" value="Glycos_transf_2"/>
    <property type="match status" value="1"/>
</dbReference>
<dbReference type="Proteomes" id="UP000004069">
    <property type="component" value="Unassembled WGS sequence"/>
</dbReference>
<dbReference type="Gene3D" id="3.90.550.10">
    <property type="entry name" value="Spore Coat Polysaccharide Biosynthesis Protein SpsA, Chain A"/>
    <property type="match status" value="1"/>
</dbReference>
<feature type="domain" description="Glycosyltransferase 2-like" evidence="3">
    <location>
        <begin position="8"/>
        <end position="172"/>
    </location>
</feature>
<sequence length="274" mass="31958">MLQVPKLTIIMPVYNTAEYLPRAFDALLAQKNKAFKLVIVDDGSTDNSVEVAEKYRSLFPYFKIIKKKNGGPSDARNVGIKELDTPYVTFHDGDDWVDPSYTAFFIDAFEKHPDVNMVSCGYWLSYPDKKERVVGHTEGGFLTKSQTYLKLTNVFNSPMKGYCWNKAYRTSVIKKFNLKFDKDISLLEDQIFNVKYISVAPGVYYTQTPYYHYCQRKGSIIHQPNIKKVVDNFRGNYRVWRIIIKSLMKDREEEKRIKKFNRVLQEQSTSKESI</sequence>
<dbReference type="SUPFAM" id="SSF53448">
    <property type="entry name" value="Nucleotide-diphospho-sugar transferases"/>
    <property type="match status" value="1"/>
</dbReference>
<keyword evidence="1 4" id="KW-0328">Glycosyltransferase</keyword>
<dbReference type="AlphaFoldDB" id="D4YUY5"/>
<dbReference type="PANTHER" id="PTHR22916">
    <property type="entry name" value="GLYCOSYLTRANSFERASE"/>
    <property type="match status" value="1"/>
</dbReference>
<evidence type="ECO:0000256" key="1">
    <source>
        <dbReference type="ARBA" id="ARBA00022676"/>
    </source>
</evidence>
<dbReference type="eggNOG" id="COG0463">
    <property type="taxonomic scope" value="Bacteria"/>
</dbReference>
<keyword evidence="2 4" id="KW-0808">Transferase</keyword>
<proteinExistence type="predicted"/>
<dbReference type="InterPro" id="IPR001173">
    <property type="entry name" value="Glyco_trans_2-like"/>
</dbReference>
<dbReference type="CDD" id="cd00761">
    <property type="entry name" value="Glyco_tranf_GTA_type"/>
    <property type="match status" value="1"/>
</dbReference>
<dbReference type="OrthoDB" id="396512at2"/>
<dbReference type="GO" id="GO:0016757">
    <property type="term" value="F:glycosyltransferase activity"/>
    <property type="evidence" value="ECO:0007669"/>
    <property type="project" value="UniProtKB-KW"/>
</dbReference>
<evidence type="ECO:0000313" key="5">
    <source>
        <dbReference type="Proteomes" id="UP000004069"/>
    </source>
</evidence>
<reference evidence="4 5" key="1">
    <citation type="submission" date="2010-04" db="EMBL/GenBank/DDBJ databases">
        <authorList>
            <person name="Muzny D."/>
            <person name="Qin X."/>
            <person name="Deng J."/>
            <person name="Jiang H."/>
            <person name="Liu Y."/>
            <person name="Qu J."/>
            <person name="Song X.-Z."/>
            <person name="Zhang L."/>
            <person name="Thornton R."/>
            <person name="Coyle M."/>
            <person name="Francisco L."/>
            <person name="Jackson L."/>
            <person name="Javaid M."/>
            <person name="Korchina V."/>
            <person name="Kovar C."/>
            <person name="Mata R."/>
            <person name="Mathew T."/>
            <person name="Ngo R."/>
            <person name="Nguyen L."/>
            <person name="Nguyen N."/>
            <person name="Okwuonu G."/>
            <person name="Ongeri F."/>
            <person name="Pham C."/>
            <person name="Simmons D."/>
            <person name="Wilczek-Boney K."/>
            <person name="Hale W."/>
            <person name="Jakkamsetti A."/>
            <person name="Pham P."/>
            <person name="Ruth R."/>
            <person name="San Lucas F."/>
            <person name="Warren J."/>
            <person name="Zhang J."/>
            <person name="Zhao Z."/>
            <person name="Zhou C."/>
            <person name="Zhu D."/>
            <person name="Lee S."/>
            <person name="Bess C."/>
            <person name="Blankenburg K."/>
            <person name="Forbes L."/>
            <person name="Fu Q."/>
            <person name="Gubbala S."/>
            <person name="Hirani K."/>
            <person name="Jayaseelan J.C."/>
            <person name="Lara F."/>
            <person name="Munidasa M."/>
            <person name="Palculict T."/>
            <person name="Patil S."/>
            <person name="Pu L.-L."/>
            <person name="Saada N."/>
            <person name="Tang L."/>
            <person name="Weissenberger G."/>
            <person name="Zhu Y."/>
            <person name="Hemphill L."/>
            <person name="Shang Y."/>
            <person name="Youmans B."/>
            <person name="Ayvaz T."/>
            <person name="Ross M."/>
            <person name="Santibanez J."/>
            <person name="Aqrawi P."/>
            <person name="Gross S."/>
            <person name="Joshi V."/>
            <person name="Fowler G."/>
            <person name="Nazareth L."/>
            <person name="Reid J."/>
            <person name="Worley K."/>
            <person name="Petrosino J."/>
            <person name="Highlander S."/>
            <person name="Gibbs R."/>
        </authorList>
    </citation>
    <scope>NUCLEOTIDE SEQUENCE [LARGE SCALE GENOMIC DNA]</scope>
    <source>
        <strain evidence="4 5">DSM 11664</strain>
    </source>
</reference>
<accession>D4YUY5</accession>
<dbReference type="EC" id="2.4.-.-" evidence="4"/>
<organism evidence="4 5">
    <name type="scientific">Lactobacillus amylolyticus DSM 11664</name>
    <dbReference type="NCBI Taxonomy" id="585524"/>
    <lineage>
        <taxon>Bacteria</taxon>
        <taxon>Bacillati</taxon>
        <taxon>Bacillota</taxon>
        <taxon>Bacilli</taxon>
        <taxon>Lactobacillales</taxon>
        <taxon>Lactobacillaceae</taxon>
        <taxon>Lactobacillus</taxon>
    </lineage>
</organism>
<name>D4YUY5_9LACO</name>
<evidence type="ECO:0000313" key="4">
    <source>
        <dbReference type="EMBL" id="EFG55036.1"/>
    </source>
</evidence>
<dbReference type="PANTHER" id="PTHR22916:SF51">
    <property type="entry name" value="GLYCOSYLTRANSFERASE EPSH-RELATED"/>
    <property type="match status" value="1"/>
</dbReference>
<dbReference type="RefSeq" id="WP_006352495.1">
    <property type="nucleotide sequence ID" value="NZ_ADNY01000055.1"/>
</dbReference>
<dbReference type="CAZy" id="GT2">
    <property type="family name" value="Glycosyltransferase Family 2"/>
</dbReference>
<gene>
    <name evidence="4" type="ORF">HMPREF0493_1346</name>
</gene>
<protein>
    <submittedName>
        <fullName evidence="4">Glycosyltransferase, group 2 family protein</fullName>
        <ecNumber evidence="4">2.4.-.-</ecNumber>
    </submittedName>
</protein>
<dbReference type="InterPro" id="IPR029044">
    <property type="entry name" value="Nucleotide-diphossugar_trans"/>
</dbReference>
<dbReference type="STRING" id="83683.B1745_00650"/>
<dbReference type="PATRIC" id="fig|585524.9.peg.1641"/>
<keyword evidence="5" id="KW-1185">Reference proteome</keyword>
<dbReference type="EMBL" id="ADNY01000055">
    <property type="protein sequence ID" value="EFG55036.1"/>
    <property type="molecule type" value="Genomic_DNA"/>
</dbReference>